<protein>
    <recommendedName>
        <fullName evidence="4">Type IV pilus modification protein PilV</fullName>
    </recommendedName>
</protein>
<dbReference type="AlphaFoldDB" id="A0A6F8SXG3"/>
<dbReference type="PROSITE" id="PS00409">
    <property type="entry name" value="PROKAR_NTER_METHYL"/>
    <property type="match status" value="1"/>
</dbReference>
<dbReference type="Pfam" id="PF07963">
    <property type="entry name" value="N_methyl"/>
    <property type="match status" value="1"/>
</dbReference>
<evidence type="ECO:0000256" key="1">
    <source>
        <dbReference type="SAM" id="Phobius"/>
    </source>
</evidence>
<reference evidence="2 3" key="1">
    <citation type="submission" date="2020-02" db="EMBL/GenBank/DDBJ databases">
        <title>Complete Genome Sequence of Halomonas meridiana strain BAA-801, Isolated from Deep Sea Thermal Vent.</title>
        <authorList>
            <person name="Takahashi Y."/>
            <person name="Takahashi H."/>
            <person name="Galipon J."/>
            <person name="Arakawa K."/>
        </authorList>
    </citation>
    <scope>NUCLEOTIDE SEQUENCE [LARGE SCALE GENOMIC DNA]</scope>
    <source>
        <strain evidence="2 3">Slthf1</strain>
    </source>
</reference>
<accession>A0A6F8SXG3</accession>
<dbReference type="Proteomes" id="UP000503197">
    <property type="component" value="Chromosome"/>
</dbReference>
<evidence type="ECO:0000313" key="3">
    <source>
        <dbReference type="Proteomes" id="UP000503197"/>
    </source>
</evidence>
<dbReference type="EMBL" id="AP022821">
    <property type="protein sequence ID" value="BCA93095.1"/>
    <property type="molecule type" value="Genomic_DNA"/>
</dbReference>
<dbReference type="InterPro" id="IPR013362">
    <property type="entry name" value="Pilus_4_PilV"/>
</dbReference>
<dbReference type="NCBIfam" id="TIGR02532">
    <property type="entry name" value="IV_pilin_GFxxxE"/>
    <property type="match status" value="1"/>
</dbReference>
<evidence type="ECO:0008006" key="4">
    <source>
        <dbReference type="Google" id="ProtNLM"/>
    </source>
</evidence>
<dbReference type="NCBIfam" id="TIGR02523">
    <property type="entry name" value="type_IV_pilV"/>
    <property type="match status" value="1"/>
</dbReference>
<proteinExistence type="predicted"/>
<sequence>MTQRGFSLIEALIALLVLSIGLIGVAAMQVKALQSATAGYQRSVATLAAVDAQERLWAQLAQNVSCDEMVDNVLSDWQDDWFVGSDTPIRYFSGAITLRSEACEFEIAVTAGDSGPTEDNEPLTYTVRLPQIGSS</sequence>
<gene>
    <name evidence="2" type="ORF">HMSLTHF_28700</name>
</gene>
<name>A0A6F8SXG3_9GAMM</name>
<feature type="transmembrane region" description="Helical" evidence="1">
    <location>
        <begin position="6"/>
        <end position="27"/>
    </location>
</feature>
<organism evidence="2 3">
    <name type="scientific">Vreelandella aquamarina</name>
    <dbReference type="NCBI Taxonomy" id="77097"/>
    <lineage>
        <taxon>Bacteria</taxon>
        <taxon>Pseudomonadati</taxon>
        <taxon>Pseudomonadota</taxon>
        <taxon>Gammaproteobacteria</taxon>
        <taxon>Oceanospirillales</taxon>
        <taxon>Halomonadaceae</taxon>
        <taxon>Vreelandella</taxon>
    </lineage>
</organism>
<evidence type="ECO:0000313" key="2">
    <source>
        <dbReference type="EMBL" id="BCA93095.1"/>
    </source>
</evidence>
<keyword evidence="1" id="KW-0812">Transmembrane</keyword>
<keyword evidence="1" id="KW-0472">Membrane</keyword>
<dbReference type="RefSeq" id="WP_172416531.1">
    <property type="nucleotide sequence ID" value="NZ_AP022821.1"/>
</dbReference>
<keyword evidence="1" id="KW-1133">Transmembrane helix</keyword>
<dbReference type="InterPro" id="IPR012902">
    <property type="entry name" value="N_methyl_site"/>
</dbReference>